<keyword evidence="4" id="KW-0539">Nucleus</keyword>
<feature type="compositionally biased region" description="Basic and acidic residues" evidence="5">
    <location>
        <begin position="268"/>
        <end position="285"/>
    </location>
</feature>
<comment type="subcellular location">
    <subcellularLocation>
        <location evidence="1">Nucleus</location>
    </subcellularLocation>
</comment>
<feature type="compositionally biased region" description="Basic and acidic residues" evidence="5">
    <location>
        <begin position="425"/>
        <end position="448"/>
    </location>
</feature>
<reference evidence="8" key="1">
    <citation type="journal article" date="2014" name="Science">
        <title>Ancient hybridizations among the ancestral genomes of bread wheat.</title>
        <authorList>
            <consortium name="International Wheat Genome Sequencing Consortium,"/>
            <person name="Marcussen T."/>
            <person name="Sandve S.R."/>
            <person name="Heier L."/>
            <person name="Spannagl M."/>
            <person name="Pfeifer M."/>
            <person name="Jakobsen K.S."/>
            <person name="Wulff B.B."/>
            <person name="Steuernagel B."/>
            <person name="Mayer K.F."/>
            <person name="Olsen O.A."/>
        </authorList>
    </citation>
    <scope>NUCLEOTIDE SEQUENCE [LARGE SCALE GENOMIC DNA]</scope>
    <source>
        <strain evidence="8">cv. AL8/78</strain>
    </source>
</reference>
<dbReference type="PANTHER" id="PTHR13468:SF7">
    <property type="entry name" value="OS03G0412900 PROTEIN"/>
    <property type="match status" value="1"/>
</dbReference>
<name>A0A453DQN2_AEGTS</name>
<dbReference type="InterPro" id="IPR014876">
    <property type="entry name" value="DEK_C"/>
</dbReference>
<dbReference type="Pfam" id="PF08766">
    <property type="entry name" value="DEK_C"/>
    <property type="match status" value="1"/>
</dbReference>
<organism evidence="7 8">
    <name type="scientific">Aegilops tauschii subsp. strangulata</name>
    <name type="common">Goatgrass</name>
    <dbReference type="NCBI Taxonomy" id="200361"/>
    <lineage>
        <taxon>Eukaryota</taxon>
        <taxon>Viridiplantae</taxon>
        <taxon>Streptophyta</taxon>
        <taxon>Embryophyta</taxon>
        <taxon>Tracheophyta</taxon>
        <taxon>Spermatophyta</taxon>
        <taxon>Magnoliopsida</taxon>
        <taxon>Liliopsida</taxon>
        <taxon>Poales</taxon>
        <taxon>Poaceae</taxon>
        <taxon>BOP clade</taxon>
        <taxon>Pooideae</taxon>
        <taxon>Triticodae</taxon>
        <taxon>Triticeae</taxon>
        <taxon>Triticinae</taxon>
        <taxon>Aegilops</taxon>
    </lineage>
</organism>
<reference evidence="7" key="3">
    <citation type="journal article" date="2017" name="Nature">
        <title>Genome sequence of the progenitor of the wheat D genome Aegilops tauschii.</title>
        <authorList>
            <person name="Luo M.C."/>
            <person name="Gu Y.Q."/>
            <person name="Puiu D."/>
            <person name="Wang H."/>
            <person name="Twardziok S.O."/>
            <person name="Deal K.R."/>
            <person name="Huo N."/>
            <person name="Zhu T."/>
            <person name="Wang L."/>
            <person name="Wang Y."/>
            <person name="McGuire P.E."/>
            <person name="Liu S."/>
            <person name="Long H."/>
            <person name="Ramasamy R.K."/>
            <person name="Rodriguez J.C."/>
            <person name="Van S.L."/>
            <person name="Yuan L."/>
            <person name="Wang Z."/>
            <person name="Xia Z."/>
            <person name="Xiao L."/>
            <person name="Anderson O.D."/>
            <person name="Ouyang S."/>
            <person name="Liang Y."/>
            <person name="Zimin A.V."/>
            <person name="Pertea G."/>
            <person name="Qi P."/>
            <person name="Bennetzen J.L."/>
            <person name="Dai X."/>
            <person name="Dawson M.W."/>
            <person name="Muller H.G."/>
            <person name="Kugler K."/>
            <person name="Rivarola-Duarte L."/>
            <person name="Spannagl M."/>
            <person name="Mayer K.F.X."/>
            <person name="Lu F.H."/>
            <person name="Bevan M.W."/>
            <person name="Leroy P."/>
            <person name="Li P."/>
            <person name="You F.M."/>
            <person name="Sun Q."/>
            <person name="Liu Z."/>
            <person name="Lyons E."/>
            <person name="Wicker T."/>
            <person name="Salzberg S.L."/>
            <person name="Devos K.M."/>
            <person name="Dvorak J."/>
        </authorList>
    </citation>
    <scope>NUCLEOTIDE SEQUENCE [LARGE SCALE GENOMIC DNA]</scope>
    <source>
        <strain evidence="7">cv. AL8/78</strain>
    </source>
</reference>
<dbReference type="Proteomes" id="UP000015105">
    <property type="component" value="Chromosome 3D"/>
</dbReference>
<evidence type="ECO:0000313" key="8">
    <source>
        <dbReference type="Proteomes" id="UP000015105"/>
    </source>
</evidence>
<evidence type="ECO:0000313" key="7">
    <source>
        <dbReference type="EnsemblPlants" id="AET3Gv20040900.5"/>
    </source>
</evidence>
<protein>
    <recommendedName>
        <fullName evidence="6">DEK-C domain-containing protein</fullName>
    </recommendedName>
</protein>
<dbReference type="GO" id="GO:0003677">
    <property type="term" value="F:DNA binding"/>
    <property type="evidence" value="ECO:0007669"/>
    <property type="project" value="UniProtKB-KW"/>
</dbReference>
<accession>A0A453DQN2</accession>
<keyword evidence="8" id="KW-1185">Reference proteome</keyword>
<evidence type="ECO:0000256" key="1">
    <source>
        <dbReference type="ARBA" id="ARBA00004123"/>
    </source>
</evidence>
<dbReference type="GO" id="GO:0005634">
    <property type="term" value="C:nucleus"/>
    <property type="evidence" value="ECO:0007669"/>
    <property type="project" value="UniProtKB-SubCell"/>
</dbReference>
<evidence type="ECO:0000256" key="2">
    <source>
        <dbReference type="ARBA" id="ARBA00022853"/>
    </source>
</evidence>
<keyword evidence="3" id="KW-0238">DNA-binding</keyword>
<dbReference type="AlphaFoldDB" id="A0A453DQN2"/>
<feature type="compositionally biased region" description="Basic and acidic residues" evidence="5">
    <location>
        <begin position="352"/>
        <end position="406"/>
    </location>
</feature>
<proteinExistence type="predicted"/>
<evidence type="ECO:0000256" key="3">
    <source>
        <dbReference type="ARBA" id="ARBA00023125"/>
    </source>
</evidence>
<dbReference type="GO" id="GO:0042393">
    <property type="term" value="F:histone binding"/>
    <property type="evidence" value="ECO:0007669"/>
    <property type="project" value="TreeGrafter"/>
</dbReference>
<reference evidence="7" key="5">
    <citation type="journal article" date="2021" name="G3 (Bethesda)">
        <title>Aegilops tauschii genome assembly Aet v5.0 features greater sequence contiguity and improved annotation.</title>
        <authorList>
            <person name="Wang L."/>
            <person name="Zhu T."/>
            <person name="Rodriguez J.C."/>
            <person name="Deal K.R."/>
            <person name="Dubcovsky J."/>
            <person name="McGuire P.E."/>
            <person name="Lux T."/>
            <person name="Spannagl M."/>
            <person name="Mayer K.F.X."/>
            <person name="Baldrich P."/>
            <person name="Meyers B.C."/>
            <person name="Huo N."/>
            <person name="Gu Y.Q."/>
            <person name="Zhou H."/>
            <person name="Devos K.M."/>
            <person name="Bennetzen J.L."/>
            <person name="Unver T."/>
            <person name="Budak H."/>
            <person name="Gulick P.J."/>
            <person name="Galiba G."/>
            <person name="Kalapos B."/>
            <person name="Nelson D.R."/>
            <person name="Li P."/>
            <person name="You F.M."/>
            <person name="Luo M.C."/>
            <person name="Dvorak J."/>
        </authorList>
    </citation>
    <scope>NUCLEOTIDE SEQUENCE [LARGE SCALE GENOMIC DNA]</scope>
    <source>
        <strain evidence="7">cv. AL8/78</strain>
    </source>
</reference>
<dbReference type="EnsemblPlants" id="AET3Gv20040900.5">
    <property type="protein sequence ID" value="AET3Gv20040900.5"/>
    <property type="gene ID" value="AET3Gv20040900"/>
</dbReference>
<dbReference type="Gene3D" id="1.10.10.60">
    <property type="entry name" value="Homeodomain-like"/>
    <property type="match status" value="1"/>
</dbReference>
<dbReference type="GO" id="GO:2000779">
    <property type="term" value="P:regulation of double-strand break repair"/>
    <property type="evidence" value="ECO:0007669"/>
    <property type="project" value="TreeGrafter"/>
</dbReference>
<evidence type="ECO:0000259" key="6">
    <source>
        <dbReference type="PROSITE" id="PS51998"/>
    </source>
</evidence>
<feature type="region of interest" description="Disordered" evidence="5">
    <location>
        <begin position="260"/>
        <end position="291"/>
    </location>
</feature>
<dbReference type="InterPro" id="IPR044198">
    <property type="entry name" value="DEK"/>
</dbReference>
<feature type="compositionally biased region" description="Acidic residues" evidence="5">
    <location>
        <begin position="510"/>
        <end position="527"/>
    </location>
</feature>
<feature type="compositionally biased region" description="Basic and acidic residues" evidence="5">
    <location>
        <begin position="490"/>
        <end position="508"/>
    </location>
</feature>
<dbReference type="Gramene" id="AET3Gv20040900.5">
    <property type="protein sequence ID" value="AET3Gv20040900.5"/>
    <property type="gene ID" value="AET3Gv20040900"/>
</dbReference>
<sequence length="545" mass="59355">MDDEAQETPNVGALPRKAPKVMNWTPPMSALMLKGLSEVAARGAKTDKGFNEVSVFREQILQLAGIACHEEEGKSRTELLEKLKTCNKVMLVELCRSFDVPGSTSTKKDELVTILMEFLMEHCSGIIYTDPDKAQLLSGQQKLKKRKRNKNGANLSGGEPSKKRKPDGTLLEFCSQEEADGRKAVEDRTNHSEFCLRDSRDELVNDSALGKLAVVPLPGVLIPTDEQTLITTPSAKLFSNVENDTTDMAASMKKNISVTKKKAIQNTDSKEKSGGKIMSRGDAKPWKQAPKPSKDELRQAVFCILGAANFATMTFGEVVKAVDKYFGKDLFERKPLVRALIEEELFRLAKEAERKEVEEEEAMEAKVRAEQAAKDSSARDGRVESEIDKEYEVEGGPDGKSKDAEKTGNSNGSEEGGKSGICVKAGEKAAENLQDGKAEVDTRKKEFSEDCEAEKIVQNANGDGGTEILRDGKAETVNNNCNGNTIGGSEDVKSGEKDGRSEEGRAENAGDCEAEESETCPEAEAEVEDVKSKEASGNEISLNPN</sequence>
<reference evidence="7" key="4">
    <citation type="submission" date="2019-03" db="UniProtKB">
        <authorList>
            <consortium name="EnsemblPlants"/>
        </authorList>
    </citation>
    <scope>IDENTIFICATION</scope>
</reference>
<feature type="region of interest" description="Disordered" evidence="5">
    <location>
        <begin position="352"/>
        <end position="451"/>
    </location>
</feature>
<dbReference type="FunFam" id="1.10.10.60:FF:000467">
    <property type="entry name" value="Os03g0412900 protein"/>
    <property type="match status" value="1"/>
</dbReference>
<dbReference type="PROSITE" id="PS51998">
    <property type="entry name" value="DEK_C"/>
    <property type="match status" value="1"/>
</dbReference>
<evidence type="ECO:0000256" key="5">
    <source>
        <dbReference type="SAM" id="MobiDB-lite"/>
    </source>
</evidence>
<evidence type="ECO:0000256" key="4">
    <source>
        <dbReference type="ARBA" id="ARBA00023242"/>
    </source>
</evidence>
<reference evidence="8" key="2">
    <citation type="journal article" date="2017" name="Nat. Plants">
        <title>The Aegilops tauschii genome reveals multiple impacts of transposons.</title>
        <authorList>
            <person name="Zhao G."/>
            <person name="Zou C."/>
            <person name="Li K."/>
            <person name="Wang K."/>
            <person name="Li T."/>
            <person name="Gao L."/>
            <person name="Zhang X."/>
            <person name="Wang H."/>
            <person name="Yang Z."/>
            <person name="Liu X."/>
            <person name="Jiang W."/>
            <person name="Mao L."/>
            <person name="Kong X."/>
            <person name="Jiao Y."/>
            <person name="Jia J."/>
        </authorList>
    </citation>
    <scope>NUCLEOTIDE SEQUENCE [LARGE SCALE GENOMIC DNA]</scope>
    <source>
        <strain evidence="8">cv. AL8/78</strain>
    </source>
</reference>
<dbReference type="PANTHER" id="PTHR13468">
    <property type="entry name" value="DEK PROTEIN"/>
    <property type="match status" value="1"/>
</dbReference>
<feature type="region of interest" description="Disordered" evidence="5">
    <location>
        <begin position="142"/>
        <end position="167"/>
    </location>
</feature>
<dbReference type="SUPFAM" id="SSF109715">
    <property type="entry name" value="DEK C-terminal domain"/>
    <property type="match status" value="1"/>
</dbReference>
<keyword evidence="2" id="KW-0156">Chromatin regulator</keyword>
<dbReference type="GO" id="GO:0006325">
    <property type="term" value="P:chromatin organization"/>
    <property type="evidence" value="ECO:0007669"/>
    <property type="project" value="UniProtKB-KW"/>
</dbReference>
<feature type="domain" description="DEK-C" evidence="6">
    <location>
        <begin position="291"/>
        <end position="346"/>
    </location>
</feature>
<feature type="region of interest" description="Disordered" evidence="5">
    <location>
        <begin position="475"/>
        <end position="545"/>
    </location>
</feature>